<dbReference type="Gramene" id="AET1Gv20894900.4">
    <property type="protein sequence ID" value="AET1Gv20894900.4"/>
    <property type="gene ID" value="AET1Gv20894900"/>
</dbReference>
<reference evidence="2" key="3">
    <citation type="journal article" date="2017" name="Nature">
        <title>Genome sequence of the progenitor of the wheat D genome Aegilops tauschii.</title>
        <authorList>
            <person name="Luo M.C."/>
            <person name="Gu Y.Q."/>
            <person name="Puiu D."/>
            <person name="Wang H."/>
            <person name="Twardziok S.O."/>
            <person name="Deal K.R."/>
            <person name="Huo N."/>
            <person name="Zhu T."/>
            <person name="Wang L."/>
            <person name="Wang Y."/>
            <person name="McGuire P.E."/>
            <person name="Liu S."/>
            <person name="Long H."/>
            <person name="Ramasamy R.K."/>
            <person name="Rodriguez J.C."/>
            <person name="Van S.L."/>
            <person name="Yuan L."/>
            <person name="Wang Z."/>
            <person name="Xia Z."/>
            <person name="Xiao L."/>
            <person name="Anderson O.D."/>
            <person name="Ouyang S."/>
            <person name="Liang Y."/>
            <person name="Zimin A.V."/>
            <person name="Pertea G."/>
            <person name="Qi P."/>
            <person name="Bennetzen J.L."/>
            <person name="Dai X."/>
            <person name="Dawson M.W."/>
            <person name="Muller H.G."/>
            <person name="Kugler K."/>
            <person name="Rivarola-Duarte L."/>
            <person name="Spannagl M."/>
            <person name="Mayer K.F.X."/>
            <person name="Lu F.H."/>
            <person name="Bevan M.W."/>
            <person name="Leroy P."/>
            <person name="Li P."/>
            <person name="You F.M."/>
            <person name="Sun Q."/>
            <person name="Liu Z."/>
            <person name="Lyons E."/>
            <person name="Wicker T."/>
            <person name="Salzberg S.L."/>
            <person name="Devos K.M."/>
            <person name="Dvorak J."/>
        </authorList>
    </citation>
    <scope>NUCLEOTIDE SEQUENCE [LARGE SCALE GENOMIC DNA]</scope>
    <source>
        <strain evidence="2">cv. AL8/78</strain>
    </source>
</reference>
<feature type="compositionally biased region" description="Basic and acidic residues" evidence="1">
    <location>
        <begin position="1"/>
        <end position="14"/>
    </location>
</feature>
<reference evidence="2" key="5">
    <citation type="journal article" date="2021" name="G3 (Bethesda)">
        <title>Aegilops tauschii genome assembly Aet v5.0 features greater sequence contiguity and improved annotation.</title>
        <authorList>
            <person name="Wang L."/>
            <person name="Zhu T."/>
            <person name="Rodriguez J.C."/>
            <person name="Deal K.R."/>
            <person name="Dubcovsky J."/>
            <person name="McGuire P.E."/>
            <person name="Lux T."/>
            <person name="Spannagl M."/>
            <person name="Mayer K.F.X."/>
            <person name="Baldrich P."/>
            <person name="Meyers B.C."/>
            <person name="Huo N."/>
            <person name="Gu Y.Q."/>
            <person name="Zhou H."/>
            <person name="Devos K.M."/>
            <person name="Bennetzen J.L."/>
            <person name="Unver T."/>
            <person name="Budak H."/>
            <person name="Gulick P.J."/>
            <person name="Galiba G."/>
            <person name="Kalapos B."/>
            <person name="Nelson D.R."/>
            <person name="Li P."/>
            <person name="You F.M."/>
            <person name="Luo M.C."/>
            <person name="Dvorak J."/>
        </authorList>
    </citation>
    <scope>NUCLEOTIDE SEQUENCE [LARGE SCALE GENOMIC DNA]</scope>
    <source>
        <strain evidence="2">cv. AL8/78</strain>
    </source>
</reference>
<reference evidence="3" key="2">
    <citation type="journal article" date="2017" name="Nat. Plants">
        <title>The Aegilops tauschii genome reveals multiple impacts of transposons.</title>
        <authorList>
            <person name="Zhao G."/>
            <person name="Zou C."/>
            <person name="Li K."/>
            <person name="Wang K."/>
            <person name="Li T."/>
            <person name="Gao L."/>
            <person name="Zhang X."/>
            <person name="Wang H."/>
            <person name="Yang Z."/>
            <person name="Liu X."/>
            <person name="Jiang W."/>
            <person name="Mao L."/>
            <person name="Kong X."/>
            <person name="Jiao Y."/>
            <person name="Jia J."/>
        </authorList>
    </citation>
    <scope>NUCLEOTIDE SEQUENCE [LARGE SCALE GENOMIC DNA]</scope>
    <source>
        <strain evidence="3">cv. AL8/78</strain>
    </source>
</reference>
<dbReference type="Proteomes" id="UP000015105">
    <property type="component" value="Chromosome 1D"/>
</dbReference>
<dbReference type="Gramene" id="AET1Gv20894900.6">
    <property type="protein sequence ID" value="AET1Gv20894900.6"/>
    <property type="gene ID" value="AET1Gv20894900"/>
</dbReference>
<sequence>MCRSTSLDRGRTDSSTDSSPVLSVQHPRLKESQGEIKMGNDAGGSLEQNQPVCVTGATVYVGLWLVRTLLRRGHRIHGAARDPSIEMCHLLVLRRLMMKINQWWKCATPDQLT</sequence>
<dbReference type="InterPro" id="IPR036291">
    <property type="entry name" value="NAD(P)-bd_dom_sf"/>
</dbReference>
<dbReference type="STRING" id="200361.A0A452ZRS8"/>
<reference evidence="3" key="1">
    <citation type="journal article" date="2014" name="Science">
        <title>Ancient hybridizations among the ancestral genomes of bread wheat.</title>
        <authorList>
            <consortium name="International Wheat Genome Sequencing Consortium,"/>
            <person name="Marcussen T."/>
            <person name="Sandve S.R."/>
            <person name="Heier L."/>
            <person name="Spannagl M."/>
            <person name="Pfeifer M."/>
            <person name="Jakobsen K.S."/>
            <person name="Wulff B.B."/>
            <person name="Steuernagel B."/>
            <person name="Mayer K.F."/>
            <person name="Olsen O.A."/>
        </authorList>
    </citation>
    <scope>NUCLEOTIDE SEQUENCE [LARGE SCALE GENOMIC DNA]</scope>
    <source>
        <strain evidence="3">cv. AL8/78</strain>
    </source>
</reference>
<dbReference type="EnsemblPlants" id="AET1Gv20894900.2">
    <property type="protein sequence ID" value="AET1Gv20894900.2"/>
    <property type="gene ID" value="AET1Gv20894900"/>
</dbReference>
<feature type="region of interest" description="Disordered" evidence="1">
    <location>
        <begin position="1"/>
        <end position="43"/>
    </location>
</feature>
<proteinExistence type="predicted"/>
<dbReference type="EnsemblPlants" id="AET1Gv20894900.8">
    <property type="protein sequence ID" value="AET1Gv20894900.8"/>
    <property type="gene ID" value="AET1Gv20894900"/>
</dbReference>
<dbReference type="Gramene" id="AET1Gv20894900.2">
    <property type="protein sequence ID" value="AET1Gv20894900.2"/>
    <property type="gene ID" value="AET1Gv20894900"/>
</dbReference>
<dbReference type="AlphaFoldDB" id="A0A452ZRS8"/>
<keyword evidence="3" id="KW-1185">Reference proteome</keyword>
<organism evidence="2 3">
    <name type="scientific">Aegilops tauschii subsp. strangulata</name>
    <name type="common">Goatgrass</name>
    <dbReference type="NCBI Taxonomy" id="200361"/>
    <lineage>
        <taxon>Eukaryota</taxon>
        <taxon>Viridiplantae</taxon>
        <taxon>Streptophyta</taxon>
        <taxon>Embryophyta</taxon>
        <taxon>Tracheophyta</taxon>
        <taxon>Spermatophyta</taxon>
        <taxon>Magnoliopsida</taxon>
        <taxon>Liliopsida</taxon>
        <taxon>Poales</taxon>
        <taxon>Poaceae</taxon>
        <taxon>BOP clade</taxon>
        <taxon>Pooideae</taxon>
        <taxon>Triticodae</taxon>
        <taxon>Triticeae</taxon>
        <taxon>Triticinae</taxon>
        <taxon>Aegilops</taxon>
    </lineage>
</organism>
<dbReference type="EnsemblPlants" id="AET1Gv20894900.3">
    <property type="protein sequence ID" value="AET1Gv20894900.3"/>
    <property type="gene ID" value="AET1Gv20894900"/>
</dbReference>
<protein>
    <recommendedName>
        <fullName evidence="4">NAD-dependent epimerase/dehydratase domain-containing protein</fullName>
    </recommendedName>
</protein>
<evidence type="ECO:0000313" key="2">
    <source>
        <dbReference type="EnsemblPlants" id="AET1Gv20894900.2"/>
    </source>
</evidence>
<dbReference type="EnsemblPlants" id="AET1Gv20894900.5">
    <property type="protein sequence ID" value="AET1Gv20894900.5"/>
    <property type="gene ID" value="AET1Gv20894900"/>
</dbReference>
<reference evidence="2" key="4">
    <citation type="submission" date="2019-03" db="UniProtKB">
        <authorList>
            <consortium name="EnsemblPlants"/>
        </authorList>
    </citation>
    <scope>IDENTIFICATION</scope>
</reference>
<evidence type="ECO:0008006" key="4">
    <source>
        <dbReference type="Google" id="ProtNLM"/>
    </source>
</evidence>
<dbReference type="Gramene" id="AET1Gv20894900.5">
    <property type="protein sequence ID" value="AET1Gv20894900.5"/>
    <property type="gene ID" value="AET1Gv20894900"/>
</dbReference>
<dbReference type="Gramene" id="AET1Gv20894900.1">
    <property type="protein sequence ID" value="AET1Gv20894900.1"/>
    <property type="gene ID" value="AET1Gv20894900"/>
</dbReference>
<evidence type="ECO:0000313" key="3">
    <source>
        <dbReference type="Proteomes" id="UP000015105"/>
    </source>
</evidence>
<evidence type="ECO:0000256" key="1">
    <source>
        <dbReference type="SAM" id="MobiDB-lite"/>
    </source>
</evidence>
<dbReference type="Gramene" id="AET1Gv20894900.3">
    <property type="protein sequence ID" value="AET1Gv20894900.3"/>
    <property type="gene ID" value="AET1Gv20894900"/>
</dbReference>
<dbReference type="Gramene" id="AET1Gv20894900.8">
    <property type="protein sequence ID" value="AET1Gv20894900.8"/>
    <property type="gene ID" value="AET1Gv20894900"/>
</dbReference>
<dbReference type="SUPFAM" id="SSF51735">
    <property type="entry name" value="NAD(P)-binding Rossmann-fold domains"/>
    <property type="match status" value="1"/>
</dbReference>
<dbReference type="EnsemblPlants" id="AET1Gv20894900.1">
    <property type="protein sequence ID" value="AET1Gv20894900.1"/>
    <property type="gene ID" value="AET1Gv20894900"/>
</dbReference>
<accession>A0A452ZRS8</accession>
<dbReference type="EnsemblPlants" id="AET1Gv20894900.6">
    <property type="protein sequence ID" value="AET1Gv20894900.6"/>
    <property type="gene ID" value="AET1Gv20894900"/>
</dbReference>
<dbReference type="Gene3D" id="3.40.50.720">
    <property type="entry name" value="NAD(P)-binding Rossmann-like Domain"/>
    <property type="match status" value="1"/>
</dbReference>
<dbReference type="EnsemblPlants" id="AET1Gv20894900.4">
    <property type="protein sequence ID" value="AET1Gv20894900.4"/>
    <property type="gene ID" value="AET1Gv20894900"/>
</dbReference>
<name>A0A452ZRS8_AEGTS</name>